<evidence type="ECO:0000313" key="4">
    <source>
        <dbReference type="Proteomes" id="UP000779574"/>
    </source>
</evidence>
<evidence type="ECO:0000256" key="1">
    <source>
        <dbReference type="SAM" id="MobiDB-lite"/>
    </source>
</evidence>
<feature type="region of interest" description="Disordered" evidence="1">
    <location>
        <begin position="25"/>
        <end position="56"/>
    </location>
</feature>
<evidence type="ECO:0000313" key="3">
    <source>
        <dbReference type="EMBL" id="KAG9694458.1"/>
    </source>
</evidence>
<dbReference type="AlphaFoldDB" id="A0A9P8EMQ8"/>
<protein>
    <recommendedName>
        <fullName evidence="5">Major facilitator superfamily transporter</fullName>
    </recommendedName>
</protein>
<dbReference type="InterPro" id="IPR021822">
    <property type="entry name" value="DUF3405"/>
</dbReference>
<feature type="non-terminal residue" evidence="3">
    <location>
        <position position="762"/>
    </location>
</feature>
<proteinExistence type="predicted"/>
<keyword evidence="2" id="KW-0812">Transmembrane</keyword>
<feature type="compositionally biased region" description="Basic and acidic residues" evidence="1">
    <location>
        <begin position="157"/>
        <end position="167"/>
    </location>
</feature>
<reference evidence="3" key="1">
    <citation type="journal article" date="2021" name="J Fungi (Basel)">
        <title>Virulence traits and population genomics of the black yeast Aureobasidium melanogenum.</title>
        <authorList>
            <person name="Cernosa A."/>
            <person name="Sun X."/>
            <person name="Gostincar C."/>
            <person name="Fang C."/>
            <person name="Gunde-Cimerman N."/>
            <person name="Song Z."/>
        </authorList>
    </citation>
    <scope>NUCLEOTIDE SEQUENCE</scope>
    <source>
        <strain evidence="3">EXF-9911</strain>
    </source>
</reference>
<dbReference type="PANTHER" id="PTHR36205:SF1">
    <property type="entry name" value="MAJOR FACILITATOR SUPERFAMILY TRANSPORTER"/>
    <property type="match status" value="1"/>
</dbReference>
<keyword evidence="2" id="KW-0472">Membrane</keyword>
<gene>
    <name evidence="3" type="ORF">KCU76_g5228</name>
</gene>
<dbReference type="PANTHER" id="PTHR36205">
    <property type="entry name" value="CHROMOSOME 19, WHOLE GENOME SHOTGUN SEQUENCE"/>
    <property type="match status" value="1"/>
</dbReference>
<accession>A0A9P8EMQ8</accession>
<feature type="compositionally biased region" description="Basic and acidic residues" evidence="1">
    <location>
        <begin position="309"/>
        <end position="321"/>
    </location>
</feature>
<feature type="region of interest" description="Disordered" evidence="1">
    <location>
        <begin position="128"/>
        <end position="175"/>
    </location>
</feature>
<dbReference type="Proteomes" id="UP000779574">
    <property type="component" value="Unassembled WGS sequence"/>
</dbReference>
<dbReference type="EMBL" id="JAHFXF010000161">
    <property type="protein sequence ID" value="KAG9694458.1"/>
    <property type="molecule type" value="Genomic_DNA"/>
</dbReference>
<dbReference type="Pfam" id="PF11885">
    <property type="entry name" value="DUF3405"/>
    <property type="match status" value="1"/>
</dbReference>
<keyword evidence="2" id="KW-1133">Transmembrane helix</keyword>
<evidence type="ECO:0000256" key="2">
    <source>
        <dbReference type="SAM" id="Phobius"/>
    </source>
</evidence>
<feature type="transmembrane region" description="Helical" evidence="2">
    <location>
        <begin position="67"/>
        <end position="86"/>
    </location>
</feature>
<feature type="region of interest" description="Disordered" evidence="1">
    <location>
        <begin position="524"/>
        <end position="561"/>
    </location>
</feature>
<name>A0A9P8EMQ8_AURME</name>
<sequence>MPFRIPKRKDKAAGYIALDGRWVDGDKERLSDDDDASDSNATPILRRPSGARSATSYPLPPRRFTRYFTLIIVLILVGLGLTLARLSALSEAQLRSGEAKPPPPPPTWESFPFLKRYHGGIRTLVARADNKPEFPDPDNNTLESTVQKDQQEQTAPSEEKGFQKRDIPQGQRFNPVNQDGVVECYLDEERKSSVPQLLAYPGIPKGFPDPIMGSYELFGMNGDVCFDRYGRLGPYGLGYSKRWGGSGAGMEGHREGSDQVWGGKTEIDYREVNWARAQQKCAQKNKSRFKPLPKGRKHFFTDMPVEGPEDGKPKREEKQDKKLLPRQAVVIRTWHDYQYDDEDMFYLRALINELSLQSGGEYTIHFLVHVKDNDMPIWSDDFTYQRVLNDSLPLEFRGMGTLWSERQMSLIYGGIAETNYRDLPIHGAYRSTNMPLSYFAHMHPEYDFFWHWEMDIRYTSHFYHLFDKVGKWADQQPRKGLWERNGRFYIPSEHGSWEDFKHMVRVQTEHGTAHKAGMYEKVSGTENTQVRTPPVWGPMPPTGEGDHIETENDPQPPTTLDKDNYSWGVGEPADFITFNPLFDPHATNWILAEDVTGYNTSAGFPPRRTAIITASRLSRRLLETMHRETALQRHSMFSEMWPGSCALHHGLKAVYAPHPVYIDRRWPTSYLAAVFNNGLHGASGGARTSVFSDELQHNFLGTTWYYHAGFPGNLWKRWLGYKVDGDGGEMEEVEGEGRMCLPGMLLHPVKHVDLIYEHREGE</sequence>
<evidence type="ECO:0008006" key="5">
    <source>
        <dbReference type="Google" id="ProtNLM"/>
    </source>
</evidence>
<feature type="region of interest" description="Disordered" evidence="1">
    <location>
        <begin position="300"/>
        <end position="321"/>
    </location>
</feature>
<reference evidence="3" key="2">
    <citation type="submission" date="2021-08" db="EMBL/GenBank/DDBJ databases">
        <authorList>
            <person name="Gostincar C."/>
            <person name="Sun X."/>
            <person name="Song Z."/>
            <person name="Gunde-Cimerman N."/>
        </authorList>
    </citation>
    <scope>NUCLEOTIDE SEQUENCE</scope>
    <source>
        <strain evidence="3">EXF-9911</strain>
    </source>
</reference>
<organism evidence="3 4">
    <name type="scientific">Aureobasidium melanogenum</name>
    <name type="common">Aureobasidium pullulans var. melanogenum</name>
    <dbReference type="NCBI Taxonomy" id="46634"/>
    <lineage>
        <taxon>Eukaryota</taxon>
        <taxon>Fungi</taxon>
        <taxon>Dikarya</taxon>
        <taxon>Ascomycota</taxon>
        <taxon>Pezizomycotina</taxon>
        <taxon>Dothideomycetes</taxon>
        <taxon>Dothideomycetidae</taxon>
        <taxon>Dothideales</taxon>
        <taxon>Saccotheciaceae</taxon>
        <taxon>Aureobasidium</taxon>
    </lineage>
</organism>
<comment type="caution">
    <text evidence="3">The sequence shown here is derived from an EMBL/GenBank/DDBJ whole genome shotgun (WGS) entry which is preliminary data.</text>
</comment>
<dbReference type="OrthoDB" id="3353407at2759"/>
<feature type="compositionally biased region" description="Polar residues" evidence="1">
    <location>
        <begin position="138"/>
        <end position="156"/>
    </location>
</feature>